<keyword evidence="3" id="KW-1185">Reference proteome</keyword>
<dbReference type="PANTHER" id="PTHR14218">
    <property type="entry name" value="PROTEASE S8 TRIPEPTIDYL PEPTIDASE I CLN2"/>
    <property type="match status" value="1"/>
</dbReference>
<accession>A0AAD4LI55</accession>
<dbReference type="Gene3D" id="3.40.50.200">
    <property type="entry name" value="Peptidase S8/S53 domain"/>
    <property type="match status" value="1"/>
</dbReference>
<dbReference type="AlphaFoldDB" id="A0AAD4LI55"/>
<protein>
    <recommendedName>
        <fullName evidence="1">Peptidase S53 activation domain-containing protein</fullName>
    </recommendedName>
</protein>
<sequence length="191" mass="21544">MLKDVSVTQANTLLGASYKLYRHIERGETIVRTVGYSLPMALHWHVLTTPRNRSDRAVKSTYIGRTVMMLSSRAIVNYLYDTETYIPDTRGENVLGIVGFLGDYPSPADLTAFMQKYRSEADDATFTVVKVNDGEANMDIQYTEAMAYPTPHIFYSTGLGSDTETDDDLNIPQIISMSYSNEENFTPRELQ</sequence>
<dbReference type="EMBL" id="JAKELL010000021">
    <property type="protein sequence ID" value="KAH8992671.1"/>
    <property type="molecule type" value="Genomic_DNA"/>
</dbReference>
<evidence type="ECO:0000313" key="2">
    <source>
        <dbReference type="EMBL" id="KAH8992671.1"/>
    </source>
</evidence>
<name>A0AAD4LI55_9AGAM</name>
<dbReference type="InterPro" id="IPR036852">
    <property type="entry name" value="Peptidase_S8/S53_dom_sf"/>
</dbReference>
<comment type="caution">
    <text evidence="2">The sequence shown here is derived from an EMBL/GenBank/DDBJ whole genome shotgun (WGS) entry which is preliminary data.</text>
</comment>
<dbReference type="GO" id="GO:0006508">
    <property type="term" value="P:proteolysis"/>
    <property type="evidence" value="ECO:0007669"/>
    <property type="project" value="InterPro"/>
</dbReference>
<dbReference type="GO" id="GO:0004252">
    <property type="term" value="F:serine-type endopeptidase activity"/>
    <property type="evidence" value="ECO:0007669"/>
    <property type="project" value="InterPro"/>
</dbReference>
<dbReference type="Pfam" id="PF09286">
    <property type="entry name" value="Pro-kuma_activ"/>
    <property type="match status" value="1"/>
</dbReference>
<evidence type="ECO:0000259" key="1">
    <source>
        <dbReference type="Pfam" id="PF09286"/>
    </source>
</evidence>
<dbReference type="GO" id="GO:0008240">
    <property type="term" value="F:tripeptidyl-peptidase activity"/>
    <property type="evidence" value="ECO:0007669"/>
    <property type="project" value="TreeGrafter"/>
</dbReference>
<dbReference type="Proteomes" id="UP001201163">
    <property type="component" value="Unassembled WGS sequence"/>
</dbReference>
<dbReference type="InterPro" id="IPR015366">
    <property type="entry name" value="S53_propep"/>
</dbReference>
<proteinExistence type="predicted"/>
<gene>
    <name evidence="2" type="ORF">EDB92DRAFT_1856868</name>
</gene>
<evidence type="ECO:0000313" key="3">
    <source>
        <dbReference type="Proteomes" id="UP001201163"/>
    </source>
</evidence>
<dbReference type="PANTHER" id="PTHR14218:SF15">
    <property type="entry name" value="TRIPEPTIDYL-PEPTIDASE 1"/>
    <property type="match status" value="1"/>
</dbReference>
<feature type="domain" description="Peptidase S53 activation" evidence="1">
    <location>
        <begin position="5"/>
        <end position="47"/>
    </location>
</feature>
<dbReference type="InterPro" id="IPR050819">
    <property type="entry name" value="Tripeptidyl-peptidase_I"/>
</dbReference>
<reference evidence="2" key="1">
    <citation type="submission" date="2022-01" db="EMBL/GenBank/DDBJ databases">
        <title>Comparative genomics reveals a dynamic genome evolution in the ectomycorrhizal milk-cap (Lactarius) mushrooms.</title>
        <authorList>
            <consortium name="DOE Joint Genome Institute"/>
            <person name="Lebreton A."/>
            <person name="Tang N."/>
            <person name="Kuo A."/>
            <person name="LaButti K."/>
            <person name="Drula E."/>
            <person name="Barry K."/>
            <person name="Clum A."/>
            <person name="Lipzen A."/>
            <person name="Mousain D."/>
            <person name="Ng V."/>
            <person name="Wang R."/>
            <person name="Wang X."/>
            <person name="Dai Y."/>
            <person name="Henrissat B."/>
            <person name="Grigoriev I.V."/>
            <person name="Guerin-Laguette A."/>
            <person name="Yu F."/>
            <person name="Martin F.M."/>
        </authorList>
    </citation>
    <scope>NUCLEOTIDE SEQUENCE</scope>
    <source>
        <strain evidence="2">QP</strain>
    </source>
</reference>
<dbReference type="SUPFAM" id="SSF52743">
    <property type="entry name" value="Subtilisin-like"/>
    <property type="match status" value="1"/>
</dbReference>
<organism evidence="2 3">
    <name type="scientific">Lactarius akahatsu</name>
    <dbReference type="NCBI Taxonomy" id="416441"/>
    <lineage>
        <taxon>Eukaryota</taxon>
        <taxon>Fungi</taxon>
        <taxon>Dikarya</taxon>
        <taxon>Basidiomycota</taxon>
        <taxon>Agaricomycotina</taxon>
        <taxon>Agaricomycetes</taxon>
        <taxon>Russulales</taxon>
        <taxon>Russulaceae</taxon>
        <taxon>Lactarius</taxon>
    </lineage>
</organism>